<dbReference type="PIRSF" id="PIRSF003338">
    <property type="entry name" value="MAT1_metazoa"/>
    <property type="match status" value="1"/>
</dbReference>
<dbReference type="SMART" id="SM00184">
    <property type="entry name" value="RING"/>
    <property type="match status" value="1"/>
</dbReference>
<feature type="non-terminal residue" evidence="13">
    <location>
        <position position="329"/>
    </location>
</feature>
<gene>
    <name evidence="13" type="ORF">L9F63_004702</name>
</gene>
<evidence type="ECO:0000256" key="7">
    <source>
        <dbReference type="ARBA" id="ARBA00077380"/>
    </source>
</evidence>
<evidence type="ECO:0000256" key="2">
    <source>
        <dbReference type="ARBA" id="ARBA00022723"/>
    </source>
</evidence>
<evidence type="ECO:0000256" key="10">
    <source>
        <dbReference type="PROSITE-ProRule" id="PRU00175"/>
    </source>
</evidence>
<dbReference type="InterPro" id="IPR057657">
    <property type="entry name" value="MAT1_CAK-anch"/>
</dbReference>
<dbReference type="Pfam" id="PF17121">
    <property type="entry name" value="zf-C3HC4_5"/>
    <property type="match status" value="1"/>
</dbReference>
<feature type="domain" description="RING-type" evidence="12">
    <location>
        <begin position="6"/>
        <end position="50"/>
    </location>
</feature>
<evidence type="ECO:0000256" key="6">
    <source>
        <dbReference type="ARBA" id="ARBA00074719"/>
    </source>
</evidence>
<evidence type="ECO:0000256" key="8">
    <source>
        <dbReference type="ARBA" id="ARBA00077720"/>
    </source>
</evidence>
<feature type="non-terminal residue" evidence="13">
    <location>
        <position position="1"/>
    </location>
</feature>
<dbReference type="InterPro" id="IPR017907">
    <property type="entry name" value="Znf_RING_CS"/>
</dbReference>
<dbReference type="EMBL" id="JASPKZ010008384">
    <property type="protein sequence ID" value="KAJ9579623.1"/>
    <property type="molecule type" value="Genomic_DNA"/>
</dbReference>
<comment type="subcellular location">
    <subcellularLocation>
        <location evidence="1">Nucleus</location>
    </subcellularLocation>
</comment>
<evidence type="ECO:0000256" key="5">
    <source>
        <dbReference type="ARBA" id="ARBA00023242"/>
    </source>
</evidence>
<dbReference type="PROSITE" id="PS00518">
    <property type="entry name" value="ZF_RING_1"/>
    <property type="match status" value="1"/>
</dbReference>
<evidence type="ECO:0000256" key="3">
    <source>
        <dbReference type="ARBA" id="ARBA00022771"/>
    </source>
</evidence>
<evidence type="ECO:0000313" key="14">
    <source>
        <dbReference type="Proteomes" id="UP001233999"/>
    </source>
</evidence>
<dbReference type="InterPro" id="IPR001841">
    <property type="entry name" value="Znf_RING"/>
</dbReference>
<dbReference type="GO" id="GO:0006289">
    <property type="term" value="P:nucleotide-excision repair"/>
    <property type="evidence" value="ECO:0007669"/>
    <property type="project" value="InterPro"/>
</dbReference>
<organism evidence="13 14">
    <name type="scientific">Diploptera punctata</name>
    <name type="common">Pacific beetle cockroach</name>
    <dbReference type="NCBI Taxonomy" id="6984"/>
    <lineage>
        <taxon>Eukaryota</taxon>
        <taxon>Metazoa</taxon>
        <taxon>Ecdysozoa</taxon>
        <taxon>Arthropoda</taxon>
        <taxon>Hexapoda</taxon>
        <taxon>Insecta</taxon>
        <taxon>Pterygota</taxon>
        <taxon>Neoptera</taxon>
        <taxon>Polyneoptera</taxon>
        <taxon>Dictyoptera</taxon>
        <taxon>Blattodea</taxon>
        <taxon>Blaberoidea</taxon>
        <taxon>Blaberidae</taxon>
        <taxon>Diplopterinae</taxon>
        <taxon>Diploptera</taxon>
    </lineage>
</organism>
<feature type="coiled-coil region" evidence="11">
    <location>
        <begin position="133"/>
        <end position="211"/>
    </location>
</feature>
<dbReference type="InterPro" id="IPR013083">
    <property type="entry name" value="Znf_RING/FYVE/PHD"/>
</dbReference>
<dbReference type="GO" id="GO:0005675">
    <property type="term" value="C:transcription factor TFIIH holo complex"/>
    <property type="evidence" value="ECO:0007669"/>
    <property type="project" value="InterPro"/>
</dbReference>
<keyword evidence="5" id="KW-0539">Nucleus</keyword>
<dbReference type="GO" id="GO:0008270">
    <property type="term" value="F:zinc ion binding"/>
    <property type="evidence" value="ECO:0007669"/>
    <property type="project" value="UniProtKB-KW"/>
</dbReference>
<evidence type="ECO:0000256" key="4">
    <source>
        <dbReference type="ARBA" id="ARBA00022833"/>
    </source>
</evidence>
<keyword evidence="4" id="KW-0862">Zinc</keyword>
<dbReference type="CDD" id="cd16517">
    <property type="entry name" value="RING-HC_MAT1"/>
    <property type="match status" value="1"/>
</dbReference>
<dbReference type="PANTHER" id="PTHR12683">
    <property type="entry name" value="CDK-ACTIVATING KINASE ASSEMBLY FACTOR MAT1"/>
    <property type="match status" value="1"/>
</dbReference>
<dbReference type="NCBIfam" id="TIGR00570">
    <property type="entry name" value="cdk7"/>
    <property type="match status" value="1"/>
</dbReference>
<dbReference type="InterPro" id="IPR004575">
    <property type="entry name" value="MAT1/Tfb3"/>
</dbReference>
<name>A0AAD7ZGN2_DIPPU</name>
<evidence type="ECO:0000256" key="1">
    <source>
        <dbReference type="ARBA" id="ARBA00004123"/>
    </source>
</evidence>
<evidence type="ECO:0000256" key="11">
    <source>
        <dbReference type="SAM" id="Coils"/>
    </source>
</evidence>
<accession>A0AAD7ZGN2</accession>
<keyword evidence="2" id="KW-0479">Metal-binding</keyword>
<dbReference type="FunFam" id="3.30.40.10:FF:000037">
    <property type="entry name" value="Cdk-activating kinase assembly factor MAT1, centre"/>
    <property type="match status" value="1"/>
</dbReference>
<protein>
    <recommendedName>
        <fullName evidence="6">CDK-activating kinase assembly factor MAT1</fullName>
    </recommendedName>
    <alternativeName>
        <fullName evidence="9">CDK7/cyclin-H assembly factor</fullName>
    </alternativeName>
    <alternativeName>
        <fullName evidence="7">Menage a trois</fullName>
    </alternativeName>
    <alternativeName>
        <fullName evidence="8">RING finger protein MAT1</fullName>
    </alternativeName>
</protein>
<dbReference type="Pfam" id="PF25811">
    <property type="entry name" value="CAK-anch_MAT1"/>
    <property type="match status" value="1"/>
</dbReference>
<evidence type="ECO:0000313" key="13">
    <source>
        <dbReference type="EMBL" id="KAJ9579623.1"/>
    </source>
</evidence>
<dbReference type="Gene3D" id="3.30.40.10">
    <property type="entry name" value="Zinc/RING finger domain, C3HC4 (zinc finger)"/>
    <property type="match status" value="1"/>
</dbReference>
<dbReference type="PROSITE" id="PS50089">
    <property type="entry name" value="ZF_RING_2"/>
    <property type="match status" value="1"/>
</dbReference>
<keyword evidence="11" id="KW-0175">Coiled coil</keyword>
<dbReference type="Pfam" id="PF06391">
    <property type="entry name" value="MAT1"/>
    <property type="match status" value="1"/>
</dbReference>
<reference evidence="13" key="1">
    <citation type="journal article" date="2023" name="IScience">
        <title>Live-bearing cockroach genome reveals convergent evolutionary mechanisms linked to viviparity in insects and beyond.</title>
        <authorList>
            <person name="Fouks B."/>
            <person name="Harrison M.C."/>
            <person name="Mikhailova A.A."/>
            <person name="Marchal E."/>
            <person name="English S."/>
            <person name="Carruthers M."/>
            <person name="Jennings E.C."/>
            <person name="Chiamaka E.L."/>
            <person name="Frigard R.A."/>
            <person name="Pippel M."/>
            <person name="Attardo G.M."/>
            <person name="Benoit J.B."/>
            <person name="Bornberg-Bauer E."/>
            <person name="Tobe S.S."/>
        </authorList>
    </citation>
    <scope>NUCLEOTIDE SEQUENCE</scope>
    <source>
        <strain evidence="13">Stay&amp;Tobe</strain>
    </source>
</reference>
<dbReference type="AlphaFoldDB" id="A0AAD7ZGN2"/>
<proteinExistence type="predicted"/>
<dbReference type="InterPro" id="IPR015877">
    <property type="entry name" value="MAT1_centre"/>
</dbReference>
<keyword evidence="3 10" id="KW-0863">Zinc-finger</keyword>
<evidence type="ECO:0000259" key="12">
    <source>
        <dbReference type="PROSITE" id="PS50089"/>
    </source>
</evidence>
<comment type="caution">
    <text evidence="13">The sequence shown here is derived from an EMBL/GenBank/DDBJ whole genome shotgun (WGS) entry which is preliminary data.</text>
</comment>
<keyword evidence="14" id="KW-1185">Reference proteome</keyword>
<evidence type="ECO:0000256" key="9">
    <source>
        <dbReference type="ARBA" id="ARBA00083888"/>
    </source>
</evidence>
<dbReference type="GO" id="GO:0061575">
    <property type="term" value="F:cyclin-dependent protein serine/threonine kinase activator activity"/>
    <property type="evidence" value="ECO:0007669"/>
    <property type="project" value="InterPro"/>
</dbReference>
<dbReference type="SUPFAM" id="SSF57850">
    <property type="entry name" value="RING/U-box"/>
    <property type="match status" value="1"/>
</dbReference>
<sequence>MDDQGCPRCKTTKYRNPSLKLMVNVCGHTLCESCVDLLFLKGSGSCPDCSVPLRRNNFRVQLFEDSMVEKEVDIRKRVLRDFNKKEDDFISLREYNDYLEEIESIIFNLTNNIDVIATNKKIEQYKKENKEQILKNKSKIGREELELEELLEEEKQQEEVRKKEILRLEQEEKKKKVRDKEALIDELMFSNEDAKNIVETFASNMQAAKEEVKQVAPVAVKATQFSTGIKFGRHGQQNFLSIPKIEEGPLYVYEAPKQPVDGPSPPGWFDLDTKGYVKFVETEKVDQLAGGYRANISCIRTLQEAMAGLYHVSQRTELKLTDDCIFHAP</sequence>
<reference evidence="13" key="2">
    <citation type="submission" date="2023-05" db="EMBL/GenBank/DDBJ databases">
        <authorList>
            <person name="Fouks B."/>
        </authorList>
    </citation>
    <scope>NUCLEOTIDE SEQUENCE</scope>
    <source>
        <strain evidence="13">Stay&amp;Tobe</strain>
        <tissue evidence="13">Testes</tissue>
    </source>
</reference>
<dbReference type="GO" id="GO:0006357">
    <property type="term" value="P:regulation of transcription by RNA polymerase II"/>
    <property type="evidence" value="ECO:0007669"/>
    <property type="project" value="TreeGrafter"/>
</dbReference>
<dbReference type="Proteomes" id="UP001233999">
    <property type="component" value="Unassembled WGS sequence"/>
</dbReference>
<dbReference type="PANTHER" id="PTHR12683:SF13">
    <property type="entry name" value="CDK-ACTIVATING KINASE ASSEMBLY FACTOR MAT1"/>
    <property type="match status" value="1"/>
</dbReference>